<dbReference type="Proteomes" id="UP001497522">
    <property type="component" value="Chromosome 4"/>
</dbReference>
<feature type="chain" id="PRO_5045706210" description="Protein kinase domain-containing protein" evidence="2">
    <location>
        <begin position="25"/>
        <end position="704"/>
    </location>
</feature>
<evidence type="ECO:0000259" key="3">
    <source>
        <dbReference type="PROSITE" id="PS50011"/>
    </source>
</evidence>
<dbReference type="Pfam" id="PF00069">
    <property type="entry name" value="Pkinase"/>
    <property type="match status" value="1"/>
</dbReference>
<proteinExistence type="predicted"/>
<dbReference type="PANTHER" id="PTHR45927:SF6">
    <property type="entry name" value="PROTEIN LYK5"/>
    <property type="match status" value="1"/>
</dbReference>
<dbReference type="Pfam" id="PF23472">
    <property type="entry name" value="LysM2_CERK1_LYK3_4_5"/>
    <property type="match status" value="1"/>
</dbReference>
<keyword evidence="1" id="KW-1133">Transmembrane helix</keyword>
<dbReference type="SUPFAM" id="SSF56112">
    <property type="entry name" value="Protein kinase-like (PK-like)"/>
    <property type="match status" value="1"/>
</dbReference>
<feature type="signal peptide" evidence="2">
    <location>
        <begin position="1"/>
        <end position="24"/>
    </location>
</feature>
<dbReference type="Gene3D" id="1.10.510.10">
    <property type="entry name" value="Transferase(Phosphotransferase) domain 1"/>
    <property type="match status" value="1"/>
</dbReference>
<dbReference type="InterPro" id="IPR011009">
    <property type="entry name" value="Kinase-like_dom_sf"/>
</dbReference>
<keyword evidence="1" id="KW-0472">Membrane</keyword>
<protein>
    <recommendedName>
        <fullName evidence="3">Protein kinase domain-containing protein</fullName>
    </recommendedName>
</protein>
<keyword evidence="2" id="KW-0732">Signal</keyword>
<dbReference type="InterPro" id="IPR052611">
    <property type="entry name" value="Plant_RLK_LysM"/>
</dbReference>
<sequence>MQVLFGFPLKLLLLFLMMMHGACAQQAASSSNIYACTSLQQICSTSILYRTQSSHENLTYVSTLFNTSASIIANASGLSNLTSSTAAAPVAYATPFYIPVNCSCQNRSNTQTYQTLVNRTIISGDTFDIVKNYYEGLTTDQAIEAANPTLHPNNLTIGANFSVPLNCACPSSRQLRRGDKLILSFVIFPSEIFSVVRSYFNLTPAQLAAANDLNASTEGALEAFSTLLVPLVNLPPLSSINFIPQGAQASAPSPAANISNSGNGSSSSSNKKLYVGIGIGIGAGLIFALLVAGGIMCVLLVCHRSQKQGTGHGYGQESSNLESGSILTNDEGTPTKVLYAGAVGSDGVGSDKPHAAALLDVVGSDKLQVFSYEELREATEDFSDTHRIQGSVFLGNLHGELVAIKLTKENMTQELKILTQVNHANLVRLIGISTNNTEDLYLVFEYADNGSLSDCLHGMAIDPTTASFSQSVPFLPWTTRIHIALDVASALDYIHNYVNPSFVHKDVKSSNILIDSDFRAKLANFGMAKSTDSGSNPGVGTPVMLTRHIVGTQGYMAPEYLEHGLVTVKADVYAFGVVLLEILSGKEAMVSRQLSSPLEGNNYASGEERLLSSLFQVEVLEGENFKQKLQAWMDPLLQNAYPLDTACDTATLAKACLNSDLAERPNMNSVTYTLNKILASSLEWESTVLFGNKNTTGHSIDVGR</sequence>
<evidence type="ECO:0000256" key="1">
    <source>
        <dbReference type="SAM" id="Phobius"/>
    </source>
</evidence>
<dbReference type="Gene3D" id="3.30.200.20">
    <property type="entry name" value="Phosphorylase Kinase, domain 1"/>
    <property type="match status" value="1"/>
</dbReference>
<reference evidence="4" key="1">
    <citation type="submission" date="2024-03" db="EMBL/GenBank/DDBJ databases">
        <authorList>
            <consortium name="ELIXIR-Norway"/>
            <consortium name="Elixir Norway"/>
        </authorList>
    </citation>
    <scope>NUCLEOTIDE SEQUENCE</scope>
</reference>
<dbReference type="PROSITE" id="PS50011">
    <property type="entry name" value="PROTEIN_KINASE_DOM"/>
    <property type="match status" value="1"/>
</dbReference>
<dbReference type="PANTHER" id="PTHR45927">
    <property type="entry name" value="LYSM-DOMAIN RECEPTOR-LIKE KINASE-RELATED"/>
    <property type="match status" value="1"/>
</dbReference>
<dbReference type="InterPro" id="IPR056562">
    <property type="entry name" value="LysM2_CERK1_LYK3_4_5"/>
</dbReference>
<keyword evidence="1" id="KW-0812">Transmembrane</keyword>
<dbReference type="PROSITE" id="PS00108">
    <property type="entry name" value="PROTEIN_KINASE_ST"/>
    <property type="match status" value="1"/>
</dbReference>
<organism evidence="4 5">
    <name type="scientific">Sphagnum jensenii</name>
    <dbReference type="NCBI Taxonomy" id="128206"/>
    <lineage>
        <taxon>Eukaryota</taxon>
        <taxon>Viridiplantae</taxon>
        <taxon>Streptophyta</taxon>
        <taxon>Embryophyta</taxon>
        <taxon>Bryophyta</taxon>
        <taxon>Sphagnophytina</taxon>
        <taxon>Sphagnopsida</taxon>
        <taxon>Sphagnales</taxon>
        <taxon>Sphagnaceae</taxon>
        <taxon>Sphagnum</taxon>
    </lineage>
</organism>
<evidence type="ECO:0000313" key="4">
    <source>
        <dbReference type="EMBL" id="CAK9874252.1"/>
    </source>
</evidence>
<accession>A0ABP1BFS1</accession>
<dbReference type="SMART" id="SM00220">
    <property type="entry name" value="S_TKc"/>
    <property type="match status" value="1"/>
</dbReference>
<feature type="transmembrane region" description="Helical" evidence="1">
    <location>
        <begin position="273"/>
        <end position="302"/>
    </location>
</feature>
<dbReference type="InterPro" id="IPR000719">
    <property type="entry name" value="Prot_kinase_dom"/>
</dbReference>
<name>A0ABP1BFS1_9BRYO</name>
<feature type="domain" description="Protein kinase" evidence="3">
    <location>
        <begin position="332"/>
        <end position="678"/>
    </location>
</feature>
<evidence type="ECO:0000313" key="5">
    <source>
        <dbReference type="Proteomes" id="UP001497522"/>
    </source>
</evidence>
<dbReference type="InterPro" id="IPR008271">
    <property type="entry name" value="Ser/Thr_kinase_AS"/>
</dbReference>
<dbReference type="EMBL" id="OZ023705">
    <property type="protein sequence ID" value="CAK9874252.1"/>
    <property type="molecule type" value="Genomic_DNA"/>
</dbReference>
<evidence type="ECO:0000256" key="2">
    <source>
        <dbReference type="SAM" id="SignalP"/>
    </source>
</evidence>
<keyword evidence="5" id="KW-1185">Reference proteome</keyword>
<gene>
    <name evidence="4" type="ORF">CSSPJE1EN2_LOCUS16693</name>
</gene>